<evidence type="ECO:0000313" key="2">
    <source>
        <dbReference type="Proteomes" id="UP001141422"/>
    </source>
</evidence>
<dbReference type="Proteomes" id="UP001141422">
    <property type="component" value="Unassembled WGS sequence"/>
</dbReference>
<dbReference type="InterPro" id="IPR010712">
    <property type="entry name" value="Arsenical-R_ArsD"/>
</dbReference>
<accession>A0ABT4IJY8</accession>
<dbReference type="RefSeq" id="WP_268925618.1">
    <property type="nucleotide sequence ID" value="NZ_JAPTGB010000023.1"/>
</dbReference>
<proteinExistence type="predicted"/>
<gene>
    <name evidence="1" type="ORF">O0S10_09285</name>
</gene>
<sequence>MEIFETKVPVSSNSENIRITSLISRLKQHGISIERYNQQTSPKKFQEIDTVGILIAAHGEQILPITLVNGFAMITGRYPSNEEIRQILTVPADLIAEKNEGCCCIQGCVQGEKTS</sequence>
<protein>
    <submittedName>
        <fullName evidence="1">Arsenic metallochaperone ArsD family protein</fullName>
    </submittedName>
</protein>
<name>A0ABT4IJY8_9EURY</name>
<organism evidence="1 2">
    <name type="scientific">Methanocorpusculum petauri</name>
    <dbReference type="NCBI Taxonomy" id="3002863"/>
    <lineage>
        <taxon>Archaea</taxon>
        <taxon>Methanobacteriati</taxon>
        <taxon>Methanobacteriota</taxon>
        <taxon>Stenosarchaea group</taxon>
        <taxon>Methanomicrobia</taxon>
        <taxon>Methanomicrobiales</taxon>
        <taxon>Methanocorpusculaceae</taxon>
        <taxon>Methanocorpusculum</taxon>
    </lineage>
</organism>
<reference evidence="1" key="1">
    <citation type="submission" date="2022-12" db="EMBL/GenBank/DDBJ databases">
        <title>Isolation and characterisation of novel Methanocorpusculum spp. from native Australian herbivores indicates the genus is ancestrally host-associated.</title>
        <authorList>
            <person name="Volmer J.G."/>
            <person name="Soo R.M."/>
            <person name="Evans P.N."/>
            <person name="Hoedt E.C."/>
            <person name="Astorga Alsina A.L."/>
            <person name="Woodcroft B.J."/>
            <person name="Tyson G.W."/>
            <person name="Hugenholtz P."/>
            <person name="Morrison M."/>
        </authorList>
    </citation>
    <scope>NUCLEOTIDE SEQUENCE</scope>
    <source>
        <strain evidence="1">MG</strain>
    </source>
</reference>
<dbReference type="Pfam" id="PF06953">
    <property type="entry name" value="ArsD"/>
    <property type="match status" value="1"/>
</dbReference>
<dbReference type="EMBL" id="JAPTGB010000023">
    <property type="protein sequence ID" value="MCZ0861408.1"/>
    <property type="molecule type" value="Genomic_DNA"/>
</dbReference>
<evidence type="ECO:0000313" key="1">
    <source>
        <dbReference type="EMBL" id="MCZ0861408.1"/>
    </source>
</evidence>
<comment type="caution">
    <text evidence="1">The sequence shown here is derived from an EMBL/GenBank/DDBJ whole genome shotgun (WGS) entry which is preliminary data.</text>
</comment>
<keyword evidence="2" id="KW-1185">Reference proteome</keyword>
<dbReference type="Gene3D" id="3.40.30.10">
    <property type="entry name" value="Glutaredoxin"/>
    <property type="match status" value="1"/>
</dbReference>